<keyword evidence="3" id="KW-1185">Reference proteome</keyword>
<dbReference type="AlphaFoldDB" id="A0A2G2XAL2"/>
<organism evidence="2 3">
    <name type="scientific">Capsicum baccatum</name>
    <name type="common">Peruvian pepper</name>
    <dbReference type="NCBI Taxonomy" id="33114"/>
    <lineage>
        <taxon>Eukaryota</taxon>
        <taxon>Viridiplantae</taxon>
        <taxon>Streptophyta</taxon>
        <taxon>Embryophyta</taxon>
        <taxon>Tracheophyta</taxon>
        <taxon>Spermatophyta</taxon>
        <taxon>Magnoliopsida</taxon>
        <taxon>eudicotyledons</taxon>
        <taxon>Gunneridae</taxon>
        <taxon>Pentapetalae</taxon>
        <taxon>asterids</taxon>
        <taxon>lamiids</taxon>
        <taxon>Solanales</taxon>
        <taxon>Solanaceae</taxon>
        <taxon>Solanoideae</taxon>
        <taxon>Capsiceae</taxon>
        <taxon>Capsicum</taxon>
    </lineage>
</organism>
<keyword evidence="1" id="KW-0812">Transmembrane</keyword>
<dbReference type="OrthoDB" id="1730434at2759"/>
<dbReference type="EMBL" id="MLFT02000003">
    <property type="protein sequence ID" value="PHT54391.1"/>
    <property type="molecule type" value="Genomic_DNA"/>
</dbReference>
<proteinExistence type="predicted"/>
<sequence length="131" mass="13858">MPAYLGAISVCAGFAAALVSLGLPLLIIPRQWGRVAANQPGQYPAHPASLDYEPGKGHQRQQSCCDNAAWYYGLGMAFLAIAAPALPGIFGVTSLSLRLGLMVVGGLILASFMTYASEHLSIRSFARGYEE</sequence>
<keyword evidence="1" id="KW-0472">Membrane</keyword>
<feature type="transmembrane region" description="Helical" evidence="1">
    <location>
        <begin position="6"/>
        <end position="28"/>
    </location>
</feature>
<reference evidence="3" key="2">
    <citation type="journal article" date="2017" name="J. Anim. Genet.">
        <title>Multiple reference genome sequences of hot pepper reveal the massive evolution of plant disease resistance genes by retroduplication.</title>
        <authorList>
            <person name="Kim S."/>
            <person name="Park J."/>
            <person name="Yeom S.-I."/>
            <person name="Kim Y.-M."/>
            <person name="Seo E."/>
            <person name="Kim K.-T."/>
            <person name="Kim M.-S."/>
            <person name="Lee J.M."/>
            <person name="Cheong K."/>
            <person name="Shin H.-S."/>
            <person name="Kim S.-B."/>
            <person name="Han K."/>
            <person name="Lee J."/>
            <person name="Park M."/>
            <person name="Lee H.-A."/>
            <person name="Lee H.-Y."/>
            <person name="Lee Y."/>
            <person name="Oh S."/>
            <person name="Lee J.H."/>
            <person name="Choi E."/>
            <person name="Choi E."/>
            <person name="Lee S.E."/>
            <person name="Jeon J."/>
            <person name="Kim H."/>
            <person name="Choi G."/>
            <person name="Song H."/>
            <person name="Lee J."/>
            <person name="Lee S.-C."/>
            <person name="Kwon J.-K."/>
            <person name="Lee H.-Y."/>
            <person name="Koo N."/>
            <person name="Hong Y."/>
            <person name="Kim R.W."/>
            <person name="Kang W.-H."/>
            <person name="Huh J.H."/>
            <person name="Kang B.-C."/>
            <person name="Yang T.-J."/>
            <person name="Lee Y.-H."/>
            <person name="Bennetzen J.L."/>
            <person name="Choi D."/>
        </authorList>
    </citation>
    <scope>NUCLEOTIDE SEQUENCE [LARGE SCALE GENOMIC DNA]</scope>
    <source>
        <strain evidence="3">cv. PBC81</strain>
    </source>
</reference>
<evidence type="ECO:0000256" key="1">
    <source>
        <dbReference type="SAM" id="Phobius"/>
    </source>
</evidence>
<evidence type="ECO:0000313" key="2">
    <source>
        <dbReference type="EMBL" id="PHT54391.1"/>
    </source>
</evidence>
<name>A0A2G2XAL2_CAPBA</name>
<reference evidence="2 3" key="1">
    <citation type="journal article" date="2017" name="Genome Biol.">
        <title>New reference genome sequences of hot pepper reveal the massive evolution of plant disease-resistance genes by retroduplication.</title>
        <authorList>
            <person name="Kim S."/>
            <person name="Park J."/>
            <person name="Yeom S.I."/>
            <person name="Kim Y.M."/>
            <person name="Seo E."/>
            <person name="Kim K.T."/>
            <person name="Kim M.S."/>
            <person name="Lee J.M."/>
            <person name="Cheong K."/>
            <person name="Shin H.S."/>
            <person name="Kim S.B."/>
            <person name="Han K."/>
            <person name="Lee J."/>
            <person name="Park M."/>
            <person name="Lee H.A."/>
            <person name="Lee H.Y."/>
            <person name="Lee Y."/>
            <person name="Oh S."/>
            <person name="Lee J.H."/>
            <person name="Choi E."/>
            <person name="Choi E."/>
            <person name="Lee S.E."/>
            <person name="Jeon J."/>
            <person name="Kim H."/>
            <person name="Choi G."/>
            <person name="Song H."/>
            <person name="Lee J."/>
            <person name="Lee S.C."/>
            <person name="Kwon J.K."/>
            <person name="Lee H.Y."/>
            <person name="Koo N."/>
            <person name="Hong Y."/>
            <person name="Kim R.W."/>
            <person name="Kang W.H."/>
            <person name="Huh J.H."/>
            <person name="Kang B.C."/>
            <person name="Yang T.J."/>
            <person name="Lee Y.H."/>
            <person name="Bennetzen J.L."/>
            <person name="Choi D."/>
        </authorList>
    </citation>
    <scope>NUCLEOTIDE SEQUENCE [LARGE SCALE GENOMIC DNA]</scope>
    <source>
        <strain evidence="3">cv. PBC81</strain>
    </source>
</reference>
<feature type="transmembrane region" description="Helical" evidence="1">
    <location>
        <begin position="96"/>
        <end position="117"/>
    </location>
</feature>
<keyword evidence="1" id="KW-1133">Transmembrane helix</keyword>
<evidence type="ECO:0000313" key="3">
    <source>
        <dbReference type="Proteomes" id="UP000224567"/>
    </source>
</evidence>
<comment type="caution">
    <text evidence="2">The sequence shown here is derived from an EMBL/GenBank/DDBJ whole genome shotgun (WGS) entry which is preliminary data.</text>
</comment>
<dbReference type="Proteomes" id="UP000224567">
    <property type="component" value="Unassembled WGS sequence"/>
</dbReference>
<feature type="transmembrane region" description="Helical" evidence="1">
    <location>
        <begin position="69"/>
        <end position="90"/>
    </location>
</feature>
<dbReference type="STRING" id="33114.A0A2G2XAL2"/>
<accession>A0A2G2XAL2</accession>
<gene>
    <name evidence="2" type="ORF">CQW23_08853</name>
</gene>
<protein>
    <submittedName>
        <fullName evidence="2">Uncharacterized protein</fullName>
    </submittedName>
</protein>